<feature type="compositionally biased region" description="Polar residues" evidence="1">
    <location>
        <begin position="32"/>
        <end position="51"/>
    </location>
</feature>
<comment type="caution">
    <text evidence="2">The sequence shown here is derived from an EMBL/GenBank/DDBJ whole genome shotgun (WGS) entry which is preliminary data.</text>
</comment>
<gene>
    <name evidence="2" type="ORF">BGZ65_004262</name>
</gene>
<keyword evidence="3" id="KW-1185">Reference proteome</keyword>
<feature type="region of interest" description="Disordered" evidence="1">
    <location>
        <begin position="1"/>
        <end position="61"/>
    </location>
</feature>
<feature type="compositionally biased region" description="Basic and acidic residues" evidence="1">
    <location>
        <begin position="10"/>
        <end position="27"/>
    </location>
</feature>
<dbReference type="Proteomes" id="UP000749646">
    <property type="component" value="Unassembled WGS sequence"/>
</dbReference>
<proteinExistence type="predicted"/>
<accession>A0A9P6MBG8</accession>
<sequence>MPRTTISSMNERDHTRREEIRTHRRNEFGGVSTPNTRRSSKLTPCSSSAQTAPRPPVASRVDARRKTILDLMEDTLLSGHMNDNIFEAFYRKAMKNINFLNRKEVDRLSAIKRSYMRGCLGSNPNYNGRNHRCDLCEHRKLHGHSRPREHLKFHEHLKFSEHSQFSKLSKHSKFSKLSKFSKFSKLSKFSNGSNGGDVQRDNVNDGQQRKRPSQAAFFEQTEVLFRRNNVVAIKRMRVESCANVHNYRRRGDYPRE</sequence>
<evidence type="ECO:0000313" key="3">
    <source>
        <dbReference type="Proteomes" id="UP000749646"/>
    </source>
</evidence>
<feature type="region of interest" description="Disordered" evidence="1">
    <location>
        <begin position="191"/>
        <end position="213"/>
    </location>
</feature>
<dbReference type="EMBL" id="JAAAHW010003182">
    <property type="protein sequence ID" value="KAF9987293.1"/>
    <property type="molecule type" value="Genomic_DNA"/>
</dbReference>
<evidence type="ECO:0000313" key="2">
    <source>
        <dbReference type="EMBL" id="KAF9987293.1"/>
    </source>
</evidence>
<name>A0A9P6MBG8_9FUNG</name>
<evidence type="ECO:0000256" key="1">
    <source>
        <dbReference type="SAM" id="MobiDB-lite"/>
    </source>
</evidence>
<protein>
    <submittedName>
        <fullName evidence="2">Uncharacterized protein</fullName>
    </submittedName>
</protein>
<reference evidence="2" key="1">
    <citation type="journal article" date="2020" name="Fungal Divers.">
        <title>Resolving the Mortierellaceae phylogeny through synthesis of multi-gene phylogenetics and phylogenomics.</title>
        <authorList>
            <person name="Vandepol N."/>
            <person name="Liber J."/>
            <person name="Desiro A."/>
            <person name="Na H."/>
            <person name="Kennedy M."/>
            <person name="Barry K."/>
            <person name="Grigoriev I.V."/>
            <person name="Miller A.N."/>
            <person name="O'Donnell K."/>
            <person name="Stajich J.E."/>
            <person name="Bonito G."/>
        </authorList>
    </citation>
    <scope>NUCLEOTIDE SEQUENCE</scope>
    <source>
        <strain evidence="2">MES-2147</strain>
    </source>
</reference>
<dbReference type="AlphaFoldDB" id="A0A9P6MBG8"/>
<organism evidence="2 3">
    <name type="scientific">Modicella reniformis</name>
    <dbReference type="NCBI Taxonomy" id="1440133"/>
    <lineage>
        <taxon>Eukaryota</taxon>
        <taxon>Fungi</taxon>
        <taxon>Fungi incertae sedis</taxon>
        <taxon>Mucoromycota</taxon>
        <taxon>Mortierellomycotina</taxon>
        <taxon>Mortierellomycetes</taxon>
        <taxon>Mortierellales</taxon>
        <taxon>Mortierellaceae</taxon>
        <taxon>Modicella</taxon>
    </lineage>
</organism>